<proteinExistence type="inferred from homology"/>
<dbReference type="GO" id="GO:0034314">
    <property type="term" value="P:Arp2/3 complex-mediated actin nucleation"/>
    <property type="evidence" value="ECO:0007669"/>
    <property type="project" value="InterPro"/>
</dbReference>
<reference evidence="6" key="1">
    <citation type="submission" date="2021-02" db="EMBL/GenBank/DDBJ databases">
        <authorList>
            <person name="Dougan E. K."/>
            <person name="Rhodes N."/>
            <person name="Thang M."/>
            <person name="Chan C."/>
        </authorList>
    </citation>
    <scope>NUCLEOTIDE SEQUENCE</scope>
</reference>
<dbReference type="SUPFAM" id="SSF69103">
    <property type="entry name" value="Arp2/3 complex 16 kDa subunit ARPC5"/>
    <property type="match status" value="1"/>
</dbReference>
<keyword evidence="3" id="KW-0963">Cytoplasm</keyword>
<evidence type="ECO:0000256" key="4">
    <source>
        <dbReference type="ARBA" id="ARBA00023212"/>
    </source>
</evidence>
<comment type="similarity">
    <text evidence="2 5">Belongs to the ARPC5 family.</text>
</comment>
<dbReference type="OrthoDB" id="429520at2759"/>
<keyword evidence="7" id="KW-1185">Reference proteome</keyword>
<evidence type="ECO:0000256" key="1">
    <source>
        <dbReference type="ARBA" id="ARBA00004245"/>
    </source>
</evidence>
<organism evidence="6 7">
    <name type="scientific">Symbiodinium natans</name>
    <dbReference type="NCBI Taxonomy" id="878477"/>
    <lineage>
        <taxon>Eukaryota</taxon>
        <taxon>Sar</taxon>
        <taxon>Alveolata</taxon>
        <taxon>Dinophyceae</taxon>
        <taxon>Suessiales</taxon>
        <taxon>Symbiodiniaceae</taxon>
        <taxon>Symbiodinium</taxon>
    </lineage>
</organism>
<dbReference type="PANTHER" id="PTHR12644">
    <property type="entry name" value="ARP2/3 COMPLEX 16 KD SUBUNIT P16-ARC"/>
    <property type="match status" value="1"/>
</dbReference>
<evidence type="ECO:0000313" key="7">
    <source>
        <dbReference type="Proteomes" id="UP000604046"/>
    </source>
</evidence>
<comment type="function">
    <text evidence="5">Functions as component of the Arp2/3 complex which is involved in regulation of actin polymerization and together with an activating nucleation-promoting factor (NPF) mediates the formation of branched actin networks. Arp2/3 complex plays a critical role in the control of cell morphogenesis via the modulation of cell polarity development.</text>
</comment>
<gene>
    <name evidence="6" type="ORF">SNAT2548_LOCUS17440</name>
</gene>
<accession>A0A812P4M9</accession>
<evidence type="ECO:0000313" key="6">
    <source>
        <dbReference type="EMBL" id="CAE7333471.1"/>
    </source>
</evidence>
<dbReference type="AlphaFoldDB" id="A0A812P4M9"/>
<dbReference type="Gene3D" id="1.25.40.190">
    <property type="entry name" value="Actin-related protein 2/3 complex subunit 5"/>
    <property type="match status" value="1"/>
</dbReference>
<keyword evidence="4 5" id="KW-0206">Cytoskeleton</keyword>
<dbReference type="Pfam" id="PF04699">
    <property type="entry name" value="P16-Arc"/>
    <property type="match status" value="1"/>
</dbReference>
<sequence>MADVKMTPAPPSEEDWQSRCARCKATVEGLLKNRQTKEALAEALKEPPYGATVKTREDAARTVLQAMSAFREAEIKAAAASLSEEAQNTLMKYLYKFWGQSLPARTNSQLFTWHSALVELQAGPGSIVRAIYDWNWP</sequence>
<name>A0A812P4M9_9DINO</name>
<dbReference type="EMBL" id="CAJNDS010002112">
    <property type="protein sequence ID" value="CAE7333471.1"/>
    <property type="molecule type" value="Genomic_DNA"/>
</dbReference>
<evidence type="ECO:0000256" key="5">
    <source>
        <dbReference type="RuleBase" id="RU004301"/>
    </source>
</evidence>
<protein>
    <recommendedName>
        <fullName evidence="5">Actin-related protein 2/3 complex subunit 5</fullName>
    </recommendedName>
</protein>
<dbReference type="GO" id="GO:0030833">
    <property type="term" value="P:regulation of actin filament polymerization"/>
    <property type="evidence" value="ECO:0007669"/>
    <property type="project" value="InterPro"/>
</dbReference>
<dbReference type="GO" id="GO:0005885">
    <property type="term" value="C:Arp2/3 protein complex"/>
    <property type="evidence" value="ECO:0007669"/>
    <property type="project" value="InterPro"/>
</dbReference>
<dbReference type="Proteomes" id="UP000604046">
    <property type="component" value="Unassembled WGS sequence"/>
</dbReference>
<dbReference type="InterPro" id="IPR036743">
    <property type="entry name" value="ARPC5_sf"/>
</dbReference>
<dbReference type="InterPro" id="IPR006789">
    <property type="entry name" value="ARPC5"/>
</dbReference>
<comment type="subcellular location">
    <subcellularLocation>
        <location evidence="1">Cytoplasm</location>
        <location evidence="1">Cytoskeleton</location>
    </subcellularLocation>
</comment>
<comment type="caution">
    <text evidence="6">The sequence shown here is derived from an EMBL/GenBank/DDBJ whole genome shotgun (WGS) entry which is preliminary data.</text>
</comment>
<evidence type="ECO:0000256" key="2">
    <source>
        <dbReference type="ARBA" id="ARBA00006084"/>
    </source>
</evidence>
<evidence type="ECO:0000256" key="3">
    <source>
        <dbReference type="ARBA" id="ARBA00022490"/>
    </source>
</evidence>